<organism evidence="1 2">
    <name type="scientific">Ajellomyces capsulatus (strain H88)</name>
    <name type="common">Darling's disease fungus</name>
    <name type="synonym">Histoplasma capsulatum</name>
    <dbReference type="NCBI Taxonomy" id="544711"/>
    <lineage>
        <taxon>Eukaryota</taxon>
        <taxon>Fungi</taxon>
        <taxon>Dikarya</taxon>
        <taxon>Ascomycota</taxon>
        <taxon>Pezizomycotina</taxon>
        <taxon>Eurotiomycetes</taxon>
        <taxon>Eurotiomycetidae</taxon>
        <taxon>Onygenales</taxon>
        <taxon>Ajellomycetaceae</taxon>
        <taxon>Histoplasma</taxon>
    </lineage>
</organism>
<dbReference type="VEuPathDB" id="FungiDB:I7I53_07402"/>
<name>A0A8A1LC02_AJEC8</name>
<protein>
    <submittedName>
        <fullName evidence="1">Uncharacterized protein</fullName>
    </submittedName>
</protein>
<proteinExistence type="predicted"/>
<gene>
    <name evidence="1" type="ORF">I7I53_07402</name>
</gene>
<reference evidence="1" key="1">
    <citation type="submission" date="2021-01" db="EMBL/GenBank/DDBJ databases">
        <title>Chromosome-level genome assembly of a human fungal pathogen reveals clustering of transcriptionally co-regulated genes.</title>
        <authorList>
            <person name="Voorhies M."/>
            <person name="Cohen S."/>
            <person name="Shea T.P."/>
            <person name="Petrus S."/>
            <person name="Munoz J.F."/>
            <person name="Poplawski S."/>
            <person name="Goldman W.E."/>
            <person name="Michael T."/>
            <person name="Cuomo C.A."/>
            <person name="Sil A."/>
            <person name="Beyhan S."/>
        </authorList>
    </citation>
    <scope>NUCLEOTIDE SEQUENCE</scope>
    <source>
        <strain evidence="1">H88</strain>
    </source>
</reference>
<dbReference type="AlphaFoldDB" id="A0A8A1LC02"/>
<evidence type="ECO:0000313" key="2">
    <source>
        <dbReference type="Proteomes" id="UP000663419"/>
    </source>
</evidence>
<sequence>MCNIPIRKEGNTSGIHGGMQMIAYISRFIEHVDHRRKHEKKKGWRGGVAIGYIHFRGSPQYFNIVKSNPSCWESSLTQNTAFNCKIDITPTALVDSEGSQSSCRMGA</sequence>
<dbReference type="EMBL" id="CP069103">
    <property type="protein sequence ID" value="QSS51938.1"/>
    <property type="molecule type" value="Genomic_DNA"/>
</dbReference>
<evidence type="ECO:0000313" key="1">
    <source>
        <dbReference type="EMBL" id="QSS51938.1"/>
    </source>
</evidence>
<dbReference type="Proteomes" id="UP000663419">
    <property type="component" value="Chromosome 2"/>
</dbReference>
<accession>A0A8A1LC02</accession>